<evidence type="ECO:0000313" key="6">
    <source>
        <dbReference type="Proteomes" id="UP000093737"/>
    </source>
</evidence>
<proteinExistence type="inferred from homology"/>
<dbReference type="AlphaFoldDB" id="A0A6M7TXK6"/>
<dbReference type="Gene3D" id="1.10.10.10">
    <property type="entry name" value="Winged helix-like DNA-binding domain superfamily/Winged helix DNA-binding domain"/>
    <property type="match status" value="1"/>
</dbReference>
<dbReference type="Pfam" id="PF03466">
    <property type="entry name" value="LysR_substrate"/>
    <property type="match status" value="1"/>
</dbReference>
<keyword evidence="3" id="KW-0238">DNA-binding</keyword>
<dbReference type="InterPro" id="IPR000847">
    <property type="entry name" value="LysR_HTH_N"/>
</dbReference>
<organism evidence="5 6">
    <name type="scientific">Rhizobium loti</name>
    <name type="common">Mesorhizobium loti</name>
    <dbReference type="NCBI Taxonomy" id="381"/>
    <lineage>
        <taxon>Bacteria</taxon>
        <taxon>Pseudomonadati</taxon>
        <taxon>Pseudomonadota</taxon>
        <taxon>Alphaproteobacteria</taxon>
        <taxon>Hyphomicrobiales</taxon>
        <taxon>Phyllobacteriaceae</taxon>
        <taxon>Mesorhizobium</taxon>
    </lineage>
</organism>
<dbReference type="Gene3D" id="3.40.190.10">
    <property type="entry name" value="Periplasmic binding protein-like II"/>
    <property type="match status" value="2"/>
</dbReference>
<keyword evidence="4" id="KW-0804">Transcription</keyword>
<sequence>MELKWLEDFCCLAGCLSFSRAAYLRGVTQPAFSRRIKQLEGWMGATLVNRATFPITLTAEGARFLPMAEDAIRTMHRNRDSLRPRNEAEKHRVTFSALHTLTVTFLPAWLDDMRAHLPRFSSHVSPDKGGIEENIDTLLDGNCDFLLTYFHPSVPFLLDSSRFSFLVLGTEKVKPVAAPHPEGPLLDHALRTHTPLPYIDYGDFSFFGMALNKLFAKRAPFVRNTTHENTICIGHKAMALAGWGVSWLPERLIAGELAQGALVPASVDPDWELTTEIRLYRHADGARPIANRFWEAAASSASGVTR</sequence>
<comment type="similarity">
    <text evidence="1">Belongs to the LysR transcriptional regulatory family.</text>
</comment>
<dbReference type="PROSITE" id="PS50931">
    <property type="entry name" value="HTH_LYSR"/>
    <property type="match status" value="1"/>
</dbReference>
<evidence type="ECO:0000313" key="5">
    <source>
        <dbReference type="EMBL" id="OBQ60786.1"/>
    </source>
</evidence>
<protein>
    <submittedName>
        <fullName evidence="5">LysR family transcriptional regulator</fullName>
    </submittedName>
</protein>
<gene>
    <name evidence="5" type="ORF">A8145_22915</name>
</gene>
<dbReference type="SUPFAM" id="SSF53850">
    <property type="entry name" value="Periplasmic binding protein-like II"/>
    <property type="match status" value="1"/>
</dbReference>
<dbReference type="EMBL" id="LYTK01000021">
    <property type="protein sequence ID" value="OBQ60786.1"/>
    <property type="molecule type" value="Genomic_DNA"/>
</dbReference>
<accession>A0A6M7TXK6</accession>
<evidence type="ECO:0000256" key="2">
    <source>
        <dbReference type="ARBA" id="ARBA00023015"/>
    </source>
</evidence>
<name>A0A6M7TXK6_RHILI</name>
<dbReference type="InterPro" id="IPR036390">
    <property type="entry name" value="WH_DNA-bd_sf"/>
</dbReference>
<evidence type="ECO:0000256" key="1">
    <source>
        <dbReference type="ARBA" id="ARBA00009437"/>
    </source>
</evidence>
<evidence type="ECO:0000256" key="4">
    <source>
        <dbReference type="ARBA" id="ARBA00023163"/>
    </source>
</evidence>
<dbReference type="Proteomes" id="UP000093737">
    <property type="component" value="Unassembled WGS sequence"/>
</dbReference>
<evidence type="ECO:0000256" key="3">
    <source>
        <dbReference type="ARBA" id="ARBA00023125"/>
    </source>
</evidence>
<dbReference type="InterPro" id="IPR036388">
    <property type="entry name" value="WH-like_DNA-bd_sf"/>
</dbReference>
<dbReference type="GO" id="GO:0000976">
    <property type="term" value="F:transcription cis-regulatory region binding"/>
    <property type="evidence" value="ECO:0007669"/>
    <property type="project" value="TreeGrafter"/>
</dbReference>
<dbReference type="Pfam" id="PF00126">
    <property type="entry name" value="HTH_1"/>
    <property type="match status" value="1"/>
</dbReference>
<dbReference type="InterPro" id="IPR005119">
    <property type="entry name" value="LysR_subst-bd"/>
</dbReference>
<dbReference type="CDD" id="cd05466">
    <property type="entry name" value="PBP2_LTTR_substrate"/>
    <property type="match status" value="1"/>
</dbReference>
<keyword evidence="2" id="KW-0805">Transcription regulation</keyword>
<dbReference type="RefSeq" id="WP_056578604.1">
    <property type="nucleotide sequence ID" value="NZ_CP033334.1"/>
</dbReference>
<dbReference type="PANTHER" id="PTHR30126:SF2">
    <property type="entry name" value="HTH-TYPE TRANSCRIPTIONAL REGULATOR YJIE"/>
    <property type="match status" value="1"/>
</dbReference>
<comment type="caution">
    <text evidence="5">The sequence shown here is derived from an EMBL/GenBank/DDBJ whole genome shotgun (WGS) entry which is preliminary data.</text>
</comment>
<dbReference type="PANTHER" id="PTHR30126">
    <property type="entry name" value="HTH-TYPE TRANSCRIPTIONAL REGULATOR"/>
    <property type="match status" value="1"/>
</dbReference>
<dbReference type="PRINTS" id="PR00039">
    <property type="entry name" value="HTHLYSR"/>
</dbReference>
<reference evidence="5 6" key="1">
    <citation type="submission" date="2016-05" db="EMBL/GenBank/DDBJ databases">
        <authorList>
            <person name="Ramsay J.P."/>
        </authorList>
    </citation>
    <scope>NUCLEOTIDE SEQUENCE [LARGE SCALE GENOMIC DNA]</scope>
    <source>
        <strain evidence="5 6">NZP2042</strain>
    </source>
</reference>
<dbReference type="SUPFAM" id="SSF46785">
    <property type="entry name" value="Winged helix' DNA-binding domain"/>
    <property type="match status" value="1"/>
</dbReference>
<dbReference type="GO" id="GO:0003700">
    <property type="term" value="F:DNA-binding transcription factor activity"/>
    <property type="evidence" value="ECO:0007669"/>
    <property type="project" value="InterPro"/>
</dbReference>